<dbReference type="RefSeq" id="WP_322329347.1">
    <property type="nucleotide sequence ID" value="NZ_CP139725.1"/>
</dbReference>
<proteinExistence type="predicted"/>
<evidence type="ECO:0000313" key="3">
    <source>
        <dbReference type="Proteomes" id="UP001326567"/>
    </source>
</evidence>
<dbReference type="Proteomes" id="UP001326567">
    <property type="component" value="Chromosome"/>
</dbReference>
<keyword evidence="3" id="KW-1185">Reference proteome</keyword>
<evidence type="ECO:0000313" key="2">
    <source>
        <dbReference type="EMBL" id="WPZ22764.1"/>
    </source>
</evidence>
<gene>
    <name evidence="2" type="ORF">T7987_05850</name>
</gene>
<evidence type="ECO:0000256" key="1">
    <source>
        <dbReference type="SAM" id="MobiDB-lite"/>
    </source>
</evidence>
<organism evidence="2 3">
    <name type="scientific">Sulfitobacter faviae</name>
    <dbReference type="NCBI Taxonomy" id="1775881"/>
    <lineage>
        <taxon>Bacteria</taxon>
        <taxon>Pseudomonadati</taxon>
        <taxon>Pseudomonadota</taxon>
        <taxon>Alphaproteobacteria</taxon>
        <taxon>Rhodobacterales</taxon>
        <taxon>Roseobacteraceae</taxon>
        <taxon>Sulfitobacter</taxon>
    </lineage>
</organism>
<protein>
    <submittedName>
        <fullName evidence="2">Uncharacterized protein</fullName>
    </submittedName>
</protein>
<dbReference type="EMBL" id="CP139725">
    <property type="protein sequence ID" value="WPZ22764.1"/>
    <property type="molecule type" value="Genomic_DNA"/>
</dbReference>
<feature type="region of interest" description="Disordered" evidence="1">
    <location>
        <begin position="28"/>
        <end position="49"/>
    </location>
</feature>
<name>A0ABZ0V246_9RHOB</name>
<reference evidence="2 3" key="1">
    <citation type="submission" date="2023-11" db="EMBL/GenBank/DDBJ databases">
        <title>From the Deep-Sea to the Surface: Bacterial Genomes Isolated from the Moytirra Hydrothermal Vent Plume.</title>
        <authorList>
            <person name="Major S.R."/>
        </authorList>
    </citation>
    <scope>NUCLEOTIDE SEQUENCE [LARGE SCALE GENOMIC DNA]</scope>
    <source>
        <strain evidence="2 3">OXR-9</strain>
    </source>
</reference>
<sequence length="72" mass="8349">MNRLDVHDLERVQAKKSIEKPAKVVVQHEYPPSEKQRAPTFRPDSRAHQRGLRTFPEKKTTLEMGNGLNLEL</sequence>
<accession>A0ABZ0V246</accession>
<feature type="compositionally biased region" description="Basic and acidic residues" evidence="1">
    <location>
        <begin position="31"/>
        <end position="47"/>
    </location>
</feature>